<organism evidence="3 4">
    <name type="scientific">Thiocapsa roseopersicina</name>
    <dbReference type="NCBI Taxonomy" id="1058"/>
    <lineage>
        <taxon>Bacteria</taxon>
        <taxon>Pseudomonadati</taxon>
        <taxon>Pseudomonadota</taxon>
        <taxon>Gammaproteobacteria</taxon>
        <taxon>Chromatiales</taxon>
        <taxon>Chromatiaceae</taxon>
        <taxon>Thiocapsa</taxon>
    </lineage>
</organism>
<dbReference type="Gene3D" id="3.40.50.300">
    <property type="entry name" value="P-loop containing nucleotide triphosphate hydrolases"/>
    <property type="match status" value="1"/>
</dbReference>
<dbReference type="InterPro" id="IPR027417">
    <property type="entry name" value="P-loop_NTPase"/>
</dbReference>
<dbReference type="PANTHER" id="PTHR30486">
    <property type="entry name" value="TWITCHING MOTILITY PROTEIN PILT"/>
    <property type="match status" value="1"/>
</dbReference>
<dbReference type="Gene3D" id="3.30.450.90">
    <property type="match status" value="1"/>
</dbReference>
<dbReference type="SMART" id="SM00382">
    <property type="entry name" value="AAA"/>
    <property type="match status" value="1"/>
</dbReference>
<comment type="similarity">
    <text evidence="1">Belongs to the GSP E family.</text>
</comment>
<dbReference type="InterPro" id="IPR003593">
    <property type="entry name" value="AAA+_ATPase"/>
</dbReference>
<dbReference type="CDD" id="cd01131">
    <property type="entry name" value="PilT"/>
    <property type="match status" value="1"/>
</dbReference>
<gene>
    <name evidence="3" type="ORF">SAMN05421783_11559</name>
</gene>
<dbReference type="AlphaFoldDB" id="A0A1H2ZC29"/>
<dbReference type="Pfam" id="PF00437">
    <property type="entry name" value="T2SSE"/>
    <property type="match status" value="1"/>
</dbReference>
<reference evidence="4" key="1">
    <citation type="submission" date="2016-10" db="EMBL/GenBank/DDBJ databases">
        <authorList>
            <person name="Varghese N."/>
            <person name="Submissions S."/>
        </authorList>
    </citation>
    <scope>NUCLEOTIDE SEQUENCE [LARGE SCALE GENOMIC DNA]</scope>
    <source>
        <strain evidence="4">DSM 217</strain>
    </source>
</reference>
<dbReference type="Proteomes" id="UP000198816">
    <property type="component" value="Unassembled WGS sequence"/>
</dbReference>
<evidence type="ECO:0000259" key="2">
    <source>
        <dbReference type="SMART" id="SM00382"/>
    </source>
</evidence>
<dbReference type="InterPro" id="IPR001482">
    <property type="entry name" value="T2SS/T4SS_dom"/>
</dbReference>
<dbReference type="SUPFAM" id="SSF52540">
    <property type="entry name" value="P-loop containing nucleoside triphosphate hydrolases"/>
    <property type="match status" value="1"/>
</dbReference>
<dbReference type="InterPro" id="IPR006321">
    <property type="entry name" value="PilT/PilU"/>
</dbReference>
<dbReference type="NCBIfam" id="TIGR01420">
    <property type="entry name" value="pilT_fam"/>
    <property type="match status" value="1"/>
</dbReference>
<accession>A0A1H2ZC29</accession>
<dbReference type="GO" id="GO:0016887">
    <property type="term" value="F:ATP hydrolysis activity"/>
    <property type="evidence" value="ECO:0007669"/>
    <property type="project" value="InterPro"/>
</dbReference>
<dbReference type="RefSeq" id="WP_093034180.1">
    <property type="nucleotide sequence ID" value="NZ_FNNZ01000015.1"/>
</dbReference>
<dbReference type="OrthoDB" id="9804785at2"/>
<name>A0A1H2ZC29_THIRO</name>
<dbReference type="EMBL" id="FNNZ01000015">
    <property type="protein sequence ID" value="SDX15042.1"/>
    <property type="molecule type" value="Genomic_DNA"/>
</dbReference>
<protein>
    <submittedName>
        <fullName evidence="3">Twitching motility protein PilU</fullName>
    </submittedName>
</protein>
<dbReference type="InterPro" id="IPR050921">
    <property type="entry name" value="T4SS_GSP_E_ATPase"/>
</dbReference>
<dbReference type="PANTHER" id="PTHR30486:SF12">
    <property type="entry name" value="TYPE IV PILUS ATPASE PILU"/>
    <property type="match status" value="1"/>
</dbReference>
<proteinExistence type="inferred from homology"/>
<evidence type="ECO:0000313" key="3">
    <source>
        <dbReference type="EMBL" id="SDX15042.1"/>
    </source>
</evidence>
<evidence type="ECO:0000313" key="4">
    <source>
        <dbReference type="Proteomes" id="UP000198816"/>
    </source>
</evidence>
<keyword evidence="4" id="KW-1185">Reference proteome</keyword>
<sequence>MDINPYLEMMIRHKASDLFFVPGAPAKIKIEGVIRSIGETPLTPTFCREAIASLLDADQERELAESLELDFAVALEDRGRFRVNAYHQRGQRAMVLRYIRSSIPTLEELDLPPVLSQLVMHKRGIILMVGATGSGKSTTLAAMIGHRNRTAPGHIITIEDPIEFVHPHQQCIVSQRELGLDTKDYRRALKSALREAPDVILIGEIRTRETMEAAIELAGTGHLAISTLHANNAYQAMERIVNMFPQEMHKTLFTDLSAYMRAIVSQRLVRTNTGGRCAAIEILVNTPHIADLIRDGHIEAIEEAMQGHGEEGTTTFDEALLKLYHKGTITLEEALANADSAPNLEAKINFG</sequence>
<dbReference type="GO" id="GO:0005524">
    <property type="term" value="F:ATP binding"/>
    <property type="evidence" value="ECO:0007669"/>
    <property type="project" value="InterPro"/>
</dbReference>
<feature type="domain" description="AAA+ ATPase" evidence="2">
    <location>
        <begin position="122"/>
        <end position="247"/>
    </location>
</feature>
<dbReference type="STRING" id="1058.SAMN05421783_11559"/>
<evidence type="ECO:0000256" key="1">
    <source>
        <dbReference type="ARBA" id="ARBA00006611"/>
    </source>
</evidence>